<dbReference type="InterPro" id="IPR036188">
    <property type="entry name" value="FAD/NAD-bd_sf"/>
</dbReference>
<dbReference type="InterPro" id="IPR031656">
    <property type="entry name" value="DAO_C"/>
</dbReference>
<comment type="cofactor">
    <cofactor evidence="1 6">
        <name>FAD</name>
        <dbReference type="ChEBI" id="CHEBI:57692"/>
    </cofactor>
</comment>
<keyword evidence="4" id="KW-0274">FAD</keyword>
<evidence type="ECO:0000256" key="2">
    <source>
        <dbReference type="ARBA" id="ARBA00007330"/>
    </source>
</evidence>
<comment type="similarity">
    <text evidence="2 6">Belongs to the FAD-dependent glycerol-3-phosphate dehydrogenase family.</text>
</comment>
<organism evidence="9 10">
    <name type="scientific">Undibacterium arcticum</name>
    <dbReference type="NCBI Taxonomy" id="1762892"/>
    <lineage>
        <taxon>Bacteria</taxon>
        <taxon>Pseudomonadati</taxon>
        <taxon>Pseudomonadota</taxon>
        <taxon>Betaproteobacteria</taxon>
        <taxon>Burkholderiales</taxon>
        <taxon>Oxalobacteraceae</taxon>
        <taxon>Undibacterium</taxon>
    </lineage>
</organism>
<evidence type="ECO:0000313" key="10">
    <source>
        <dbReference type="Proteomes" id="UP001595530"/>
    </source>
</evidence>
<dbReference type="PROSITE" id="PS00978">
    <property type="entry name" value="FAD_G3PDH_2"/>
    <property type="match status" value="1"/>
</dbReference>
<comment type="catalytic activity">
    <reaction evidence="6">
        <text>a quinone + sn-glycerol 3-phosphate = dihydroxyacetone phosphate + a quinol</text>
        <dbReference type="Rhea" id="RHEA:18977"/>
        <dbReference type="ChEBI" id="CHEBI:24646"/>
        <dbReference type="ChEBI" id="CHEBI:57597"/>
        <dbReference type="ChEBI" id="CHEBI:57642"/>
        <dbReference type="ChEBI" id="CHEBI:132124"/>
        <dbReference type="EC" id="1.1.5.3"/>
    </reaction>
</comment>
<keyword evidence="3 6" id="KW-0285">Flavoprotein</keyword>
<dbReference type="Gene3D" id="1.10.8.870">
    <property type="entry name" value="Alpha-glycerophosphate oxidase, cap domain"/>
    <property type="match status" value="1"/>
</dbReference>
<evidence type="ECO:0000256" key="3">
    <source>
        <dbReference type="ARBA" id="ARBA00022630"/>
    </source>
</evidence>
<keyword evidence="5 6" id="KW-0560">Oxidoreductase</keyword>
<proteinExistence type="inferred from homology"/>
<dbReference type="InterPro" id="IPR038299">
    <property type="entry name" value="DAO_C_sf"/>
</dbReference>
<dbReference type="EC" id="1.1.5.3" evidence="6"/>
<dbReference type="InterPro" id="IPR006076">
    <property type="entry name" value="FAD-dep_OxRdtase"/>
</dbReference>
<name>A0ABV7EYI6_9BURK</name>
<protein>
    <recommendedName>
        <fullName evidence="6">Glycerol-3-phosphate dehydrogenase</fullName>
        <ecNumber evidence="6">1.1.5.3</ecNumber>
    </recommendedName>
</protein>
<dbReference type="Gene3D" id="6.10.250.1890">
    <property type="match status" value="1"/>
</dbReference>
<evidence type="ECO:0000313" key="9">
    <source>
        <dbReference type="EMBL" id="MFC3107690.1"/>
    </source>
</evidence>
<dbReference type="GO" id="GO:0004368">
    <property type="term" value="F:glycerol-3-phosphate dehydrogenase (quinone) activity"/>
    <property type="evidence" value="ECO:0007669"/>
    <property type="project" value="UniProtKB-EC"/>
</dbReference>
<accession>A0ABV7EYI6</accession>
<dbReference type="PRINTS" id="PR01001">
    <property type="entry name" value="FADG3PDH"/>
</dbReference>
<dbReference type="Proteomes" id="UP001595530">
    <property type="component" value="Unassembled WGS sequence"/>
</dbReference>
<dbReference type="InterPro" id="IPR000447">
    <property type="entry name" value="G3P_DH_FAD-dep"/>
</dbReference>
<reference evidence="10" key="1">
    <citation type="journal article" date="2019" name="Int. J. Syst. Evol. Microbiol.">
        <title>The Global Catalogue of Microorganisms (GCM) 10K type strain sequencing project: providing services to taxonomists for standard genome sequencing and annotation.</title>
        <authorList>
            <consortium name="The Broad Institute Genomics Platform"/>
            <consortium name="The Broad Institute Genome Sequencing Center for Infectious Disease"/>
            <person name="Wu L."/>
            <person name="Ma J."/>
        </authorList>
    </citation>
    <scope>NUCLEOTIDE SEQUENCE [LARGE SCALE GENOMIC DNA]</scope>
    <source>
        <strain evidence="10">KCTC 42986</strain>
    </source>
</reference>
<dbReference type="Gene3D" id="3.30.9.10">
    <property type="entry name" value="D-Amino Acid Oxidase, subunit A, domain 2"/>
    <property type="match status" value="1"/>
</dbReference>
<evidence type="ECO:0000256" key="5">
    <source>
        <dbReference type="ARBA" id="ARBA00023002"/>
    </source>
</evidence>
<gene>
    <name evidence="9" type="primary">glpD</name>
    <name evidence="9" type="ORF">ACFOFO_06910</name>
</gene>
<dbReference type="PANTHER" id="PTHR11985:SF15">
    <property type="entry name" value="GLYCEROL-3-PHOSPHATE DEHYDROGENASE, MITOCHONDRIAL"/>
    <property type="match status" value="1"/>
</dbReference>
<sequence>MTTLLEPVLQRDCDLLIIGGGINGVGIARDAAGRGLSVILCEQHDLAQHTSSASTKLIHGGLRYLEQYEFGLVRKALQERERLLRIAPHIVAPLRFVMPHDSGQRPAWLIRAGLFLYDHLARRDLLPPSHAIALHSHIAGQDLQTAYRKGFVYSDGWVDDARLVVLNALDASERGATIMTATRCVGAQRVGLRWQASLESGQSGRIEVSARAIVNAAGPWVAQTAAGLSGRKSNHGMRLVKGSHIVLPRLFEHDYAYLFQNPDRRIIFAIPFQRDFTLIGTTDLEYQGDPSQVTIDAAEVSYLCAMVNRYFKRQIGPQDVVWSYSGVRPLLDDSAQKAAEITRGYQLECDAADGAAPLLNIWGGKITTYRKLAEEALALLLPRLGLPATLKTECWTAGTPLPGGDLQQPGALITRYDFDAFQQQLASRYPWLPDELTRRYAHSYGSRTGRMLAGAQQMADLGEQLVPGLFEREAAYLCEFEWARSVDDLLWRRTKLGLTSQPQHRARLQQWLDQRRDQRQDQPLAGSAGHPIAQFVEKCG</sequence>
<dbReference type="NCBIfam" id="NF008899">
    <property type="entry name" value="PRK12266.1"/>
    <property type="match status" value="1"/>
</dbReference>
<feature type="domain" description="FAD dependent oxidoreductase" evidence="7">
    <location>
        <begin position="14"/>
        <end position="369"/>
    </location>
</feature>
<keyword evidence="10" id="KW-1185">Reference proteome</keyword>
<dbReference type="RefSeq" id="WP_390321544.1">
    <property type="nucleotide sequence ID" value="NZ_JBHRTP010000018.1"/>
</dbReference>
<evidence type="ECO:0000256" key="1">
    <source>
        <dbReference type="ARBA" id="ARBA00001974"/>
    </source>
</evidence>
<dbReference type="Pfam" id="PF01266">
    <property type="entry name" value="DAO"/>
    <property type="match status" value="1"/>
</dbReference>
<dbReference type="EMBL" id="JBHRTP010000018">
    <property type="protein sequence ID" value="MFC3107690.1"/>
    <property type="molecule type" value="Genomic_DNA"/>
</dbReference>
<comment type="caution">
    <text evidence="9">The sequence shown here is derived from an EMBL/GenBank/DDBJ whole genome shotgun (WGS) entry which is preliminary data.</text>
</comment>
<evidence type="ECO:0000256" key="4">
    <source>
        <dbReference type="ARBA" id="ARBA00022827"/>
    </source>
</evidence>
<dbReference type="PANTHER" id="PTHR11985">
    <property type="entry name" value="GLYCEROL-3-PHOSPHATE DEHYDROGENASE"/>
    <property type="match status" value="1"/>
</dbReference>
<evidence type="ECO:0000259" key="8">
    <source>
        <dbReference type="Pfam" id="PF16901"/>
    </source>
</evidence>
<feature type="domain" description="Alpha-glycerophosphate oxidase C-terminal" evidence="8">
    <location>
        <begin position="394"/>
        <end position="507"/>
    </location>
</feature>
<dbReference type="Gene3D" id="3.50.50.60">
    <property type="entry name" value="FAD/NAD(P)-binding domain"/>
    <property type="match status" value="1"/>
</dbReference>
<dbReference type="SUPFAM" id="SSF51905">
    <property type="entry name" value="FAD/NAD(P)-binding domain"/>
    <property type="match status" value="1"/>
</dbReference>
<dbReference type="Pfam" id="PF16901">
    <property type="entry name" value="DAO_C"/>
    <property type="match status" value="1"/>
</dbReference>
<evidence type="ECO:0000259" key="7">
    <source>
        <dbReference type="Pfam" id="PF01266"/>
    </source>
</evidence>
<dbReference type="NCBIfam" id="NF009906">
    <property type="entry name" value="PRK13369.1"/>
    <property type="match status" value="1"/>
</dbReference>
<evidence type="ECO:0000256" key="6">
    <source>
        <dbReference type="RuleBase" id="RU361217"/>
    </source>
</evidence>
<dbReference type="PROSITE" id="PS00977">
    <property type="entry name" value="FAD_G3PDH_1"/>
    <property type="match status" value="1"/>
</dbReference>